<dbReference type="PANTHER" id="PTHR11933:SF6">
    <property type="entry name" value="THIL AANH DOMAIN-CONTAINING PROTEIN"/>
    <property type="match status" value="1"/>
</dbReference>
<dbReference type="Pfam" id="PF02568">
    <property type="entry name" value="ThiI"/>
    <property type="match status" value="1"/>
</dbReference>
<dbReference type="EMBL" id="PETY01000032">
    <property type="protein sequence ID" value="PIV45460.1"/>
    <property type="molecule type" value="Genomic_DNA"/>
</dbReference>
<feature type="domain" description="NFACT protein RNA binding" evidence="4">
    <location>
        <begin position="231"/>
        <end position="304"/>
    </location>
</feature>
<organism evidence="5 6">
    <name type="scientific">Candidatus Nealsonbacteria bacterium CG02_land_8_20_14_3_00_34_20</name>
    <dbReference type="NCBI Taxonomy" id="1974698"/>
    <lineage>
        <taxon>Bacteria</taxon>
        <taxon>Candidatus Nealsoniibacteriota</taxon>
    </lineage>
</organism>
<keyword evidence="1" id="KW-0547">Nucleotide-binding</keyword>
<evidence type="ECO:0000256" key="2">
    <source>
        <dbReference type="ARBA" id="ARBA00022840"/>
    </source>
</evidence>
<dbReference type="SUPFAM" id="SSF52402">
    <property type="entry name" value="Adenine nucleotide alpha hydrolases-like"/>
    <property type="match status" value="1"/>
</dbReference>
<comment type="caution">
    <text evidence="5">The sequence shown here is derived from an EMBL/GenBank/DDBJ whole genome shotgun (WGS) entry which is preliminary data.</text>
</comment>
<dbReference type="AlphaFoldDB" id="A0A2M7DAK4"/>
<dbReference type="InterPro" id="IPR059101">
    <property type="entry name" value="NFACT-R_2"/>
</dbReference>
<proteinExistence type="predicted"/>
<dbReference type="InterPro" id="IPR014729">
    <property type="entry name" value="Rossmann-like_a/b/a_fold"/>
</dbReference>
<dbReference type="Pfam" id="PF18297">
    <property type="entry name" value="NFACT-R_2"/>
    <property type="match status" value="1"/>
</dbReference>
<evidence type="ECO:0000256" key="1">
    <source>
        <dbReference type="ARBA" id="ARBA00022741"/>
    </source>
</evidence>
<evidence type="ECO:0000259" key="4">
    <source>
        <dbReference type="Pfam" id="PF18297"/>
    </source>
</evidence>
<gene>
    <name evidence="5" type="ORF">COS24_02170</name>
</gene>
<evidence type="ECO:0000313" key="6">
    <source>
        <dbReference type="Proteomes" id="UP000229625"/>
    </source>
</evidence>
<dbReference type="GO" id="GO:0004810">
    <property type="term" value="F:CCA tRNA nucleotidyltransferase activity"/>
    <property type="evidence" value="ECO:0007669"/>
    <property type="project" value="InterPro"/>
</dbReference>
<protein>
    <submittedName>
        <fullName evidence="5">tRNA 4-thiouridine(8) synthase ThiI</fullName>
    </submittedName>
</protein>
<feature type="domain" description="Thil AANH" evidence="3">
    <location>
        <begin position="3"/>
        <end position="139"/>
    </location>
</feature>
<evidence type="ECO:0000313" key="5">
    <source>
        <dbReference type="EMBL" id="PIV45460.1"/>
    </source>
</evidence>
<sequence length="305" mass="34847">MKKALLLFSGGLDSILTAKILQKQKIKITPICFKSYFFDCNLAKKSAKKLGLNLKVIDFSKEHLKIVRFPKYGRGKGINPCIDCHLLMIEKTKEILEKEKYDFLATGEVLGERPLSQNARALKLIEKEANLENQILRPLSAKLLPETIYEKKGIVKREKLLSISGKSRKSQLALAKEFKIKKIPFPAGGCILTDLEYSKKLKELFSKIPDCDGDDCQILTKGRIFWEGSNLIVVARNEKECKEIEKLKKKKDLILEPENFSGPTVLIRGFNQKIKKEIVIRAVEFLLNYSKKLPLKEIIIELKNK</sequence>
<name>A0A2M7DAK4_9BACT</name>
<dbReference type="PANTHER" id="PTHR11933">
    <property type="entry name" value="TRNA 5-METHYLAMINOMETHYL-2-THIOURIDYLATE -METHYLTRANSFERASE"/>
    <property type="match status" value="1"/>
</dbReference>
<evidence type="ECO:0000259" key="3">
    <source>
        <dbReference type="Pfam" id="PF02568"/>
    </source>
</evidence>
<dbReference type="GO" id="GO:0005524">
    <property type="term" value="F:ATP binding"/>
    <property type="evidence" value="ECO:0007669"/>
    <property type="project" value="UniProtKB-KW"/>
</dbReference>
<keyword evidence="2" id="KW-0067">ATP-binding</keyword>
<reference evidence="6" key="1">
    <citation type="submission" date="2017-09" db="EMBL/GenBank/DDBJ databases">
        <title>Depth-based differentiation of microbial function through sediment-hosted aquifers and enrichment of novel symbionts in the deep terrestrial subsurface.</title>
        <authorList>
            <person name="Probst A.J."/>
            <person name="Ladd B."/>
            <person name="Jarett J.K."/>
            <person name="Geller-Mcgrath D.E."/>
            <person name="Sieber C.M.K."/>
            <person name="Emerson J.B."/>
            <person name="Anantharaman K."/>
            <person name="Thomas B.C."/>
            <person name="Malmstrom R."/>
            <person name="Stieglmeier M."/>
            <person name="Klingl A."/>
            <person name="Woyke T."/>
            <person name="Ryan C.M."/>
            <person name="Banfield J.F."/>
        </authorList>
    </citation>
    <scope>NUCLEOTIDE SEQUENCE [LARGE SCALE GENOMIC DNA]</scope>
</reference>
<accession>A0A2M7DAK4</accession>
<dbReference type="InterPro" id="IPR020536">
    <property type="entry name" value="ThiI_AANH"/>
</dbReference>
<dbReference type="Proteomes" id="UP000229625">
    <property type="component" value="Unassembled WGS sequence"/>
</dbReference>
<dbReference type="Gene3D" id="3.40.50.620">
    <property type="entry name" value="HUPs"/>
    <property type="match status" value="1"/>
</dbReference>